<comment type="caution">
    <text evidence="1">The sequence shown here is derived from an EMBL/GenBank/DDBJ whole genome shotgun (WGS) entry which is preliminary data.</text>
</comment>
<sequence>MQTSRVNLLIAEPSFHLLCPRLAKQQEHSKRLQWLTLLYYSSSSSVRHLCLSLLRSKPPNPIPMAPIPQSLPCIGPTTSIVSSMVSSRSFRVHDRWFEGGMKEMKDHAIVH</sequence>
<reference evidence="1" key="1">
    <citation type="submission" date="2020-06" db="EMBL/GenBank/DDBJ databases">
        <authorList>
            <person name="Li T."/>
            <person name="Hu X."/>
            <person name="Zhang T."/>
            <person name="Song X."/>
            <person name="Zhang H."/>
            <person name="Dai N."/>
            <person name="Sheng W."/>
            <person name="Hou X."/>
            <person name="Wei L."/>
        </authorList>
    </citation>
    <scope>NUCLEOTIDE SEQUENCE</scope>
    <source>
        <strain evidence="1">KEN1</strain>
        <tissue evidence="1">Leaf</tissue>
    </source>
</reference>
<evidence type="ECO:0000313" key="1">
    <source>
        <dbReference type="EMBL" id="KAL0462854.1"/>
    </source>
</evidence>
<proteinExistence type="predicted"/>
<protein>
    <submittedName>
        <fullName evidence="1">Uncharacterized protein</fullName>
    </submittedName>
</protein>
<dbReference type="EMBL" id="JACGWN010000001">
    <property type="protein sequence ID" value="KAL0462854.1"/>
    <property type="molecule type" value="Genomic_DNA"/>
</dbReference>
<accession>A0AAW2YAW0</accession>
<reference evidence="1" key="2">
    <citation type="journal article" date="2024" name="Plant">
        <title>Genomic evolution and insights into agronomic trait innovations of Sesamum species.</title>
        <authorList>
            <person name="Miao H."/>
            <person name="Wang L."/>
            <person name="Qu L."/>
            <person name="Liu H."/>
            <person name="Sun Y."/>
            <person name="Le M."/>
            <person name="Wang Q."/>
            <person name="Wei S."/>
            <person name="Zheng Y."/>
            <person name="Lin W."/>
            <person name="Duan Y."/>
            <person name="Cao H."/>
            <person name="Xiong S."/>
            <person name="Wang X."/>
            <person name="Wei L."/>
            <person name="Li C."/>
            <person name="Ma Q."/>
            <person name="Ju M."/>
            <person name="Zhao R."/>
            <person name="Li G."/>
            <person name="Mu C."/>
            <person name="Tian Q."/>
            <person name="Mei H."/>
            <person name="Zhang T."/>
            <person name="Gao T."/>
            <person name="Zhang H."/>
        </authorList>
    </citation>
    <scope>NUCLEOTIDE SEQUENCE</scope>
    <source>
        <strain evidence="1">KEN1</strain>
    </source>
</reference>
<organism evidence="1">
    <name type="scientific">Sesamum latifolium</name>
    <dbReference type="NCBI Taxonomy" id="2727402"/>
    <lineage>
        <taxon>Eukaryota</taxon>
        <taxon>Viridiplantae</taxon>
        <taxon>Streptophyta</taxon>
        <taxon>Embryophyta</taxon>
        <taxon>Tracheophyta</taxon>
        <taxon>Spermatophyta</taxon>
        <taxon>Magnoliopsida</taxon>
        <taxon>eudicotyledons</taxon>
        <taxon>Gunneridae</taxon>
        <taxon>Pentapetalae</taxon>
        <taxon>asterids</taxon>
        <taxon>lamiids</taxon>
        <taxon>Lamiales</taxon>
        <taxon>Pedaliaceae</taxon>
        <taxon>Sesamum</taxon>
    </lineage>
</organism>
<dbReference type="AlphaFoldDB" id="A0AAW2YAW0"/>
<name>A0AAW2YAW0_9LAMI</name>
<gene>
    <name evidence="1" type="ORF">Slati_0173000</name>
</gene>